<feature type="compositionally biased region" description="Low complexity" evidence="1">
    <location>
        <begin position="364"/>
        <end position="375"/>
    </location>
</feature>
<evidence type="ECO:0000313" key="2">
    <source>
        <dbReference type="EMBL" id="KAF8679881.1"/>
    </source>
</evidence>
<evidence type="ECO:0000256" key="1">
    <source>
        <dbReference type="SAM" id="MobiDB-lite"/>
    </source>
</evidence>
<proteinExistence type="predicted"/>
<name>A0A8H7H907_9AGAM</name>
<accession>A0A8H7H907</accession>
<dbReference type="EMBL" id="JACYCC010000037">
    <property type="protein sequence ID" value="KAF8679881.1"/>
    <property type="molecule type" value="Genomic_DNA"/>
</dbReference>
<dbReference type="AlphaFoldDB" id="A0A8H7H907"/>
<comment type="caution">
    <text evidence="2">The sequence shown here is derived from an EMBL/GenBank/DDBJ whole genome shotgun (WGS) entry which is preliminary data.</text>
</comment>
<organism evidence="2 3">
    <name type="scientific">Rhizoctonia solani</name>
    <dbReference type="NCBI Taxonomy" id="456999"/>
    <lineage>
        <taxon>Eukaryota</taxon>
        <taxon>Fungi</taxon>
        <taxon>Dikarya</taxon>
        <taxon>Basidiomycota</taxon>
        <taxon>Agaricomycotina</taxon>
        <taxon>Agaricomycetes</taxon>
        <taxon>Cantharellales</taxon>
        <taxon>Ceratobasidiaceae</taxon>
        <taxon>Rhizoctonia</taxon>
    </lineage>
</organism>
<evidence type="ECO:0000313" key="3">
    <source>
        <dbReference type="Proteomes" id="UP000650582"/>
    </source>
</evidence>
<protein>
    <submittedName>
        <fullName evidence="2">Uncharacterized protein</fullName>
    </submittedName>
</protein>
<feature type="region of interest" description="Disordered" evidence="1">
    <location>
        <begin position="504"/>
        <end position="524"/>
    </location>
</feature>
<feature type="compositionally biased region" description="Polar residues" evidence="1">
    <location>
        <begin position="340"/>
        <end position="360"/>
    </location>
</feature>
<feature type="region of interest" description="Disordered" evidence="1">
    <location>
        <begin position="152"/>
        <end position="317"/>
    </location>
</feature>
<feature type="compositionally biased region" description="Low complexity" evidence="1">
    <location>
        <begin position="391"/>
        <end position="415"/>
    </location>
</feature>
<dbReference type="Proteomes" id="UP000650582">
    <property type="component" value="Unassembled WGS sequence"/>
</dbReference>
<feature type="compositionally biased region" description="Basic and acidic residues" evidence="1">
    <location>
        <begin position="184"/>
        <end position="201"/>
    </location>
</feature>
<gene>
    <name evidence="2" type="ORF">RHS04_03868</name>
</gene>
<feature type="region of interest" description="Disordered" evidence="1">
    <location>
        <begin position="339"/>
        <end position="491"/>
    </location>
</feature>
<reference evidence="2" key="1">
    <citation type="submission" date="2020-09" db="EMBL/GenBank/DDBJ databases">
        <title>Comparative genome analyses of four rice-infecting Rhizoctonia solani isolates reveal extensive enrichment of homogalacturonan modification genes.</title>
        <authorList>
            <person name="Lee D.-Y."/>
            <person name="Jeon J."/>
            <person name="Kim K.-T."/>
            <person name="Cheong K."/>
            <person name="Song H."/>
            <person name="Choi G."/>
            <person name="Ko J."/>
            <person name="Opiyo S.O."/>
            <person name="Zuo S."/>
            <person name="Madhav S."/>
            <person name="Lee Y.-H."/>
            <person name="Wang G.-L."/>
        </authorList>
    </citation>
    <scope>NUCLEOTIDE SEQUENCE</scope>
    <source>
        <strain evidence="2">AG1-IA YN-7</strain>
    </source>
</reference>
<feature type="compositionally biased region" description="Basic and acidic residues" evidence="1">
    <location>
        <begin position="209"/>
        <end position="234"/>
    </location>
</feature>
<sequence length="524" mass="55936">MPSARRSGAAALNVDLVLEDIDLPEFRVWYLNNTRVRITYTNPDCLPKTWPIIPKPKNASECKLEREMMCGADFDEPHDTYLNIRAATRRNLNALTGGRAILYNELTDINQHTILTSVQSEYEYLFRFPGNWAGREMLRRICCNKRDTIANKSNRVKGTRRGGPGGRHNCTGDSGSSINANGRLEVDSEHASNEPQADKNPIKSTANDKPVDDKLPADDKPLTNDKPVDDKLPVNDELPANNKLPADNELPVDDKPVDNELPADNEPPANGKPVDDKSFDNNKPAADDGSVDDKEPQATESKNACARQLQGTRTAPVRHVLSFKCAAPTPAAIKVASAASRISTSNAPKSIAPASTSTGIKSRPAPTLKPLAAKPGTGKSTHSVTPPAPVPAADASVPKSIANKTSASTNPSTSATKRRIQDLPPGASAPIQKKLKAGVGSAAVASNNGKKRKANNLDAGSVPIPAQRPRMQPVPVSEPSKPSLATKGLPPPVATRAAKAELINNAEGISTPARMTTRSKRKAT</sequence>
<feature type="compositionally biased region" description="Polar residues" evidence="1">
    <location>
        <begin position="171"/>
        <end position="180"/>
    </location>
</feature>